<dbReference type="Pfam" id="PF06240">
    <property type="entry name" value="COXG"/>
    <property type="match status" value="1"/>
</dbReference>
<dbReference type="RefSeq" id="WP_340331956.1">
    <property type="nucleotide sequence ID" value="NZ_JAZHOF010000011.1"/>
</dbReference>
<dbReference type="SUPFAM" id="SSF55961">
    <property type="entry name" value="Bet v1-like"/>
    <property type="match status" value="1"/>
</dbReference>
<dbReference type="Proteomes" id="UP001378188">
    <property type="component" value="Unassembled WGS sequence"/>
</dbReference>
<comment type="caution">
    <text evidence="1">The sequence shown here is derived from an EMBL/GenBank/DDBJ whole genome shotgun (WGS) entry which is preliminary data.</text>
</comment>
<evidence type="ECO:0000313" key="2">
    <source>
        <dbReference type="Proteomes" id="UP001378188"/>
    </source>
</evidence>
<reference evidence="1 2" key="1">
    <citation type="submission" date="2024-02" db="EMBL/GenBank/DDBJ databases">
        <title>Genome analysis and characterization of Microbaculum marinisediminis sp. nov., isolated from marine sediment.</title>
        <authorList>
            <person name="Du Z.-J."/>
            <person name="Ye Y.-Q."/>
            <person name="Zhang Z.-R."/>
            <person name="Yuan S.-M."/>
            <person name="Zhang X.-Y."/>
        </authorList>
    </citation>
    <scope>NUCLEOTIDE SEQUENCE [LARGE SCALE GENOMIC DNA]</scope>
    <source>
        <strain evidence="1 2">SDUM1044001</strain>
    </source>
</reference>
<gene>
    <name evidence="1" type="ORF">V3328_22405</name>
</gene>
<evidence type="ECO:0000313" key="1">
    <source>
        <dbReference type="EMBL" id="MEJ8574253.1"/>
    </source>
</evidence>
<dbReference type="CDD" id="cd07823">
    <property type="entry name" value="SRPBCC_5"/>
    <property type="match status" value="1"/>
</dbReference>
<dbReference type="PANTHER" id="PTHR38588:SF1">
    <property type="entry name" value="BLL0334 PROTEIN"/>
    <property type="match status" value="1"/>
</dbReference>
<sequence length="186" mass="19791">MAIVCNNSFRLTLPPPDTWALLQQLDLMATCFPGGTLSEWDGGDSFVGEVATRLGPMSMVFRGKGRILERDADTYRMRVRGEGAERRGRGRAQADFTFELSEDAGGGTLVASTTEVTLVGAVAQYGRGAGMIQALADELTLQFASNLARLIETGEVEAGGGKSLSVARLAGRAVMGRFRRGEGVSK</sequence>
<organism evidence="1 2">
    <name type="scientific">Microbaculum marinum</name>
    <dbReference type="NCBI Taxonomy" id="1764581"/>
    <lineage>
        <taxon>Bacteria</taxon>
        <taxon>Pseudomonadati</taxon>
        <taxon>Pseudomonadota</taxon>
        <taxon>Alphaproteobacteria</taxon>
        <taxon>Hyphomicrobiales</taxon>
        <taxon>Tepidamorphaceae</taxon>
        <taxon>Microbaculum</taxon>
    </lineage>
</organism>
<dbReference type="InterPro" id="IPR023393">
    <property type="entry name" value="START-like_dom_sf"/>
</dbReference>
<dbReference type="PANTHER" id="PTHR38588">
    <property type="entry name" value="BLL0334 PROTEIN"/>
    <property type="match status" value="1"/>
</dbReference>
<dbReference type="EMBL" id="JAZHOF010000011">
    <property type="protein sequence ID" value="MEJ8574253.1"/>
    <property type="molecule type" value="Genomic_DNA"/>
</dbReference>
<dbReference type="AlphaFoldDB" id="A0AAW9RVB3"/>
<dbReference type="Gene3D" id="3.30.530.20">
    <property type="match status" value="1"/>
</dbReference>
<dbReference type="InterPro" id="IPR010419">
    <property type="entry name" value="CO_DH_gsu"/>
</dbReference>
<protein>
    <submittedName>
        <fullName evidence="1">SRPBCC family protein</fullName>
    </submittedName>
</protein>
<proteinExistence type="predicted"/>
<accession>A0AAW9RVB3</accession>
<keyword evidence="2" id="KW-1185">Reference proteome</keyword>
<name>A0AAW9RVB3_9HYPH</name>